<accession>A0A7S2WHL5</accession>
<dbReference type="InterPro" id="IPR001199">
    <property type="entry name" value="Cyt_B5-like_heme/steroid-bd"/>
</dbReference>
<dbReference type="GO" id="GO:0046872">
    <property type="term" value="F:metal ion binding"/>
    <property type="evidence" value="ECO:0007669"/>
    <property type="project" value="UniProtKB-KW"/>
</dbReference>
<reference evidence="11" key="1">
    <citation type="submission" date="2021-01" db="EMBL/GenBank/DDBJ databases">
        <authorList>
            <person name="Corre E."/>
            <person name="Pelletier E."/>
            <person name="Niang G."/>
            <person name="Scheremetjew M."/>
            <person name="Finn R."/>
            <person name="Kale V."/>
            <person name="Holt S."/>
            <person name="Cochrane G."/>
            <person name="Meng A."/>
            <person name="Brown T."/>
            <person name="Cohen L."/>
        </authorList>
    </citation>
    <scope>NUCLEOTIDE SEQUENCE</scope>
    <source>
        <strain evidence="11">CCMP1243</strain>
    </source>
</reference>
<feature type="domain" description="Cytochrome b5 heme-binding" evidence="10">
    <location>
        <begin position="33"/>
        <end position="88"/>
    </location>
</feature>
<keyword evidence="2" id="KW-0963">Cytoplasm</keyword>
<evidence type="ECO:0000256" key="7">
    <source>
        <dbReference type="ARBA" id="ARBA00023273"/>
    </source>
</evidence>
<evidence type="ECO:0000256" key="2">
    <source>
        <dbReference type="ARBA" id="ARBA00022490"/>
    </source>
</evidence>
<dbReference type="InterPro" id="IPR052320">
    <property type="entry name" value="Cytochrome_b5_domain"/>
</dbReference>
<dbReference type="SUPFAM" id="SSF55856">
    <property type="entry name" value="Cytochrome b5-like heme/steroid binding domain"/>
    <property type="match status" value="1"/>
</dbReference>
<evidence type="ECO:0000256" key="4">
    <source>
        <dbReference type="ARBA" id="ARBA00022723"/>
    </source>
</evidence>
<evidence type="ECO:0000259" key="10">
    <source>
        <dbReference type="PROSITE" id="PS50255"/>
    </source>
</evidence>
<keyword evidence="5" id="KW-0408">Iron</keyword>
<evidence type="ECO:0000256" key="8">
    <source>
        <dbReference type="ARBA" id="ARBA00040649"/>
    </source>
</evidence>
<protein>
    <recommendedName>
        <fullName evidence="8">Cytochrome b5 domain-containing protein 1</fullName>
    </recommendedName>
</protein>
<comment type="function">
    <text evidence="9">Radial spoke stalk protein that binds heme under oxidizing conditions. Required for the coordinated beating of multiple cilia maybe by functioning in a redox signaling pathway.</text>
</comment>
<evidence type="ECO:0000256" key="3">
    <source>
        <dbReference type="ARBA" id="ARBA00022617"/>
    </source>
</evidence>
<gene>
    <name evidence="11" type="ORF">RMAR1173_LOCUS10997</name>
</gene>
<dbReference type="PANTHER" id="PTHR21281:SF0">
    <property type="entry name" value="CYTOCHROME B5 DOMAIN-CONTAINING PROTEIN 1"/>
    <property type="match status" value="1"/>
</dbReference>
<dbReference type="SMART" id="SM01117">
    <property type="entry name" value="Cyt-b5"/>
    <property type="match status" value="1"/>
</dbReference>
<evidence type="ECO:0000313" key="11">
    <source>
        <dbReference type="EMBL" id="CAD9689110.1"/>
    </source>
</evidence>
<dbReference type="AlphaFoldDB" id="A0A7S2WHL5"/>
<evidence type="ECO:0000256" key="6">
    <source>
        <dbReference type="ARBA" id="ARBA00023212"/>
    </source>
</evidence>
<name>A0A7S2WHL5_9STRA</name>
<proteinExistence type="predicted"/>
<evidence type="ECO:0000256" key="5">
    <source>
        <dbReference type="ARBA" id="ARBA00023004"/>
    </source>
</evidence>
<keyword evidence="7" id="KW-0966">Cell projection</keyword>
<keyword evidence="4" id="KW-0479">Metal-binding</keyword>
<dbReference type="Gene3D" id="3.10.120.10">
    <property type="entry name" value="Cytochrome b5-like heme/steroid binding domain"/>
    <property type="match status" value="1"/>
</dbReference>
<dbReference type="Pfam" id="PF00173">
    <property type="entry name" value="Cyt-b5"/>
    <property type="match status" value="1"/>
</dbReference>
<dbReference type="PROSITE" id="PS50255">
    <property type="entry name" value="CYTOCHROME_B5_2"/>
    <property type="match status" value="1"/>
</dbReference>
<dbReference type="InterPro" id="IPR036400">
    <property type="entry name" value="Cyt_B5-like_heme/steroid_sf"/>
</dbReference>
<comment type="subcellular location">
    <subcellularLocation>
        <location evidence="1">Cytoplasm</location>
        <location evidence="1">Cytoskeleton</location>
        <location evidence="1">Cilium axoneme</location>
    </subcellularLocation>
</comment>
<keyword evidence="6" id="KW-0206">Cytoskeleton</keyword>
<sequence length="247" mass="28102">MFCPSAVEQGPVRGEDPGARLLAGLCVDSMETRRYYTPEEVAAHNSAGDLWVSVFHRVLNLTDLVREHRGELTVPLIEAAGQDISHWFDEKTGNVKTRIDPGKGIRLPYTPQGRFLHVAPAEPTANWSTKIANPWWQDENLVIGKLTQKTRKVQIVNVISQQTDLLTVCSEETISEIRDRYMEYNRHASSYTWKKLAQGTFVLLDMEKTLAENGVVDESEEFEELGIEDDFYYPILHVYFNDDLTVA</sequence>
<dbReference type="PANTHER" id="PTHR21281">
    <property type="entry name" value="CYTOCHROME B5 DOMAIN-CONTAINING PROTEIN 1"/>
    <property type="match status" value="1"/>
</dbReference>
<evidence type="ECO:0000256" key="1">
    <source>
        <dbReference type="ARBA" id="ARBA00004430"/>
    </source>
</evidence>
<evidence type="ECO:0000256" key="9">
    <source>
        <dbReference type="ARBA" id="ARBA00046139"/>
    </source>
</evidence>
<dbReference type="EMBL" id="HBHJ01016551">
    <property type="protein sequence ID" value="CAD9689110.1"/>
    <property type="molecule type" value="Transcribed_RNA"/>
</dbReference>
<keyword evidence="3" id="KW-0349">Heme</keyword>
<organism evidence="11">
    <name type="scientific">Rhizochromulina marina</name>
    <dbReference type="NCBI Taxonomy" id="1034831"/>
    <lineage>
        <taxon>Eukaryota</taxon>
        <taxon>Sar</taxon>
        <taxon>Stramenopiles</taxon>
        <taxon>Ochrophyta</taxon>
        <taxon>Dictyochophyceae</taxon>
        <taxon>Rhizochromulinales</taxon>
        <taxon>Rhizochromulina</taxon>
    </lineage>
</organism>
<dbReference type="GO" id="GO:0005930">
    <property type="term" value="C:axoneme"/>
    <property type="evidence" value="ECO:0007669"/>
    <property type="project" value="UniProtKB-SubCell"/>
</dbReference>